<evidence type="ECO:0000313" key="3">
    <source>
        <dbReference type="Proteomes" id="UP000663868"/>
    </source>
</evidence>
<feature type="chain" id="PRO_5032732992" evidence="1">
    <location>
        <begin position="21"/>
        <end position="107"/>
    </location>
</feature>
<evidence type="ECO:0000256" key="1">
    <source>
        <dbReference type="SAM" id="SignalP"/>
    </source>
</evidence>
<dbReference type="AlphaFoldDB" id="A0A820FT06"/>
<feature type="non-terminal residue" evidence="2">
    <location>
        <position position="107"/>
    </location>
</feature>
<comment type="caution">
    <text evidence="2">The sequence shown here is derived from an EMBL/GenBank/DDBJ whole genome shotgun (WGS) entry which is preliminary data.</text>
</comment>
<sequence>MLQIWILLLLFIGSFNLASAKVQCDQKVIQVTVDPTGIDRTLYPIVTWFCWKNGTVLTANQIIHLTISGFTYDHTYWDFPYQPYNYSYVNYTIEHSDGNIAVLNFDR</sequence>
<organism evidence="2 3">
    <name type="scientific">Adineta steineri</name>
    <dbReference type="NCBI Taxonomy" id="433720"/>
    <lineage>
        <taxon>Eukaryota</taxon>
        <taxon>Metazoa</taxon>
        <taxon>Spiralia</taxon>
        <taxon>Gnathifera</taxon>
        <taxon>Rotifera</taxon>
        <taxon>Eurotatoria</taxon>
        <taxon>Bdelloidea</taxon>
        <taxon>Adinetida</taxon>
        <taxon>Adinetidae</taxon>
        <taxon>Adineta</taxon>
    </lineage>
</organism>
<accession>A0A820FT06</accession>
<feature type="signal peptide" evidence="1">
    <location>
        <begin position="1"/>
        <end position="20"/>
    </location>
</feature>
<keyword evidence="1" id="KW-0732">Signal</keyword>
<protein>
    <submittedName>
        <fullName evidence="2">Uncharacterized protein</fullName>
    </submittedName>
</protein>
<dbReference type="Proteomes" id="UP000663868">
    <property type="component" value="Unassembled WGS sequence"/>
</dbReference>
<dbReference type="EMBL" id="CAJOBB010011690">
    <property type="protein sequence ID" value="CAF4265053.1"/>
    <property type="molecule type" value="Genomic_DNA"/>
</dbReference>
<reference evidence="2" key="1">
    <citation type="submission" date="2021-02" db="EMBL/GenBank/DDBJ databases">
        <authorList>
            <person name="Nowell W R."/>
        </authorList>
    </citation>
    <scope>NUCLEOTIDE SEQUENCE</scope>
</reference>
<name>A0A820FT06_9BILA</name>
<evidence type="ECO:0000313" key="2">
    <source>
        <dbReference type="EMBL" id="CAF4265053.1"/>
    </source>
</evidence>
<proteinExistence type="predicted"/>
<gene>
    <name evidence="2" type="ORF">KXQ929_LOCUS43563</name>
</gene>